<feature type="region of interest" description="Disordered" evidence="3">
    <location>
        <begin position="249"/>
        <end position="295"/>
    </location>
</feature>
<keyword evidence="6" id="KW-1185">Reference proteome</keyword>
<dbReference type="InterPro" id="IPR051029">
    <property type="entry name" value="mRNA_Capping_Enz/RNA_Phosphat"/>
</dbReference>
<evidence type="ECO:0000313" key="6">
    <source>
        <dbReference type="Proteomes" id="UP000515163"/>
    </source>
</evidence>
<dbReference type="SMART" id="SM00195">
    <property type="entry name" value="DSPc"/>
    <property type="match status" value="1"/>
</dbReference>
<dbReference type="SUPFAM" id="SSF52799">
    <property type="entry name" value="(Phosphotyrosine protein) phosphatases II"/>
    <property type="match status" value="1"/>
</dbReference>
<dbReference type="InterPro" id="IPR020422">
    <property type="entry name" value="TYR_PHOSPHATASE_DUAL_dom"/>
</dbReference>
<evidence type="ECO:0000259" key="4">
    <source>
        <dbReference type="PROSITE" id="PS50054"/>
    </source>
</evidence>
<organism evidence="6 7">
    <name type="scientific">Actinia tenebrosa</name>
    <name type="common">Australian red waratah sea anemone</name>
    <dbReference type="NCBI Taxonomy" id="6105"/>
    <lineage>
        <taxon>Eukaryota</taxon>
        <taxon>Metazoa</taxon>
        <taxon>Cnidaria</taxon>
        <taxon>Anthozoa</taxon>
        <taxon>Hexacorallia</taxon>
        <taxon>Actiniaria</taxon>
        <taxon>Actiniidae</taxon>
        <taxon>Actinia</taxon>
    </lineage>
</organism>
<dbReference type="InterPro" id="IPR029021">
    <property type="entry name" value="Prot-tyrosine_phosphatase-like"/>
</dbReference>
<evidence type="ECO:0000256" key="1">
    <source>
        <dbReference type="ARBA" id="ARBA00022801"/>
    </source>
</evidence>
<dbReference type="GO" id="GO:0004721">
    <property type="term" value="F:phosphoprotein phosphatase activity"/>
    <property type="evidence" value="ECO:0007669"/>
    <property type="project" value="UniProtKB-KW"/>
</dbReference>
<dbReference type="InterPro" id="IPR000340">
    <property type="entry name" value="Dual-sp_phosphatase_cat-dom"/>
</dbReference>
<dbReference type="InParanoid" id="A0A6P8J4X0"/>
<dbReference type="PANTHER" id="PTHR10367:SF9">
    <property type="entry name" value="DUAL-SPECIFICITY PHOSPHATASE 11 (RNA_RNP COMPLEX 1-INTERACTING)"/>
    <property type="match status" value="1"/>
</dbReference>
<keyword evidence="2" id="KW-0904">Protein phosphatase</keyword>
<dbReference type="GeneID" id="116308424"/>
<evidence type="ECO:0000256" key="3">
    <source>
        <dbReference type="SAM" id="MobiDB-lite"/>
    </source>
</evidence>
<dbReference type="PROSITE" id="PS50056">
    <property type="entry name" value="TYR_PHOSPHATASE_2"/>
    <property type="match status" value="1"/>
</dbReference>
<dbReference type="SMART" id="SM00404">
    <property type="entry name" value="PTPc_motif"/>
    <property type="match status" value="1"/>
</dbReference>
<dbReference type="InterPro" id="IPR000387">
    <property type="entry name" value="Tyr_Pase_dom"/>
</dbReference>
<dbReference type="FunCoup" id="A0A6P8J4X0">
    <property type="interactions" value="1542"/>
</dbReference>
<feature type="domain" description="Tyrosine specific protein phosphatases" evidence="5">
    <location>
        <begin position="112"/>
        <end position="180"/>
    </location>
</feature>
<dbReference type="RefSeq" id="XP_031574699.1">
    <property type="nucleotide sequence ID" value="XM_031718839.1"/>
</dbReference>
<dbReference type="AlphaFoldDB" id="A0A6P8J4X0"/>
<evidence type="ECO:0000256" key="2">
    <source>
        <dbReference type="ARBA" id="ARBA00022912"/>
    </source>
</evidence>
<dbReference type="PANTHER" id="PTHR10367">
    <property type="entry name" value="MRNA-CAPPING ENZYME"/>
    <property type="match status" value="1"/>
</dbReference>
<sequence>MVNKKRVPDRWREYKSCSWTPIKNERIISFKTPLSKKFATGMEGDEGLVHSERFTPSDLINELDKKSLHLGMVLDFTFTKRYYDPTELTEKGIIYKKMMCPGHEIPKEEDIKRFEYEVFSFLENDKTGALVGVHCTHGINRTGYMVCRYLIDCKGYEPEDAIKAFNDARGYPIERENYLEDLKLRKPRHDVDFKDYSKELSRQEMNSKEREPDKPRNYREIYDRKRRFHREDNWADDFVPDFSSPGKYAWTDQYDDQEPRHSSRHTNRSHSTHTRPYRNHNYDRRNNHPRDRRIDYQRYDPYYPCHYGNHDSELGWYENDYRWHRNDRNFDPQRHRYRYK</sequence>
<proteinExistence type="predicted"/>
<dbReference type="PROSITE" id="PS50054">
    <property type="entry name" value="TYR_PHOSPHATASE_DUAL"/>
    <property type="match status" value="1"/>
</dbReference>
<dbReference type="OrthoDB" id="428974at2759"/>
<name>A0A6P8J4X0_ACTTE</name>
<dbReference type="Pfam" id="PF00782">
    <property type="entry name" value="DSPc"/>
    <property type="match status" value="1"/>
</dbReference>
<feature type="compositionally biased region" description="Basic residues" evidence="3">
    <location>
        <begin position="262"/>
        <end position="278"/>
    </location>
</feature>
<dbReference type="KEGG" id="aten:116308424"/>
<keyword evidence="1" id="KW-0378">Hydrolase</keyword>
<reference evidence="7" key="1">
    <citation type="submission" date="2025-08" db="UniProtKB">
        <authorList>
            <consortium name="RefSeq"/>
        </authorList>
    </citation>
    <scope>IDENTIFICATION</scope>
    <source>
        <tissue evidence="7">Tentacle</tissue>
    </source>
</reference>
<accession>A0A6P8J4X0</accession>
<feature type="compositionally biased region" description="Basic and acidic residues" evidence="3">
    <location>
        <begin position="280"/>
        <end position="295"/>
    </location>
</feature>
<evidence type="ECO:0000259" key="5">
    <source>
        <dbReference type="PROSITE" id="PS50056"/>
    </source>
</evidence>
<protein>
    <submittedName>
        <fullName evidence="7">RNA/RNP complex-1-interacting phosphatase homolog</fullName>
    </submittedName>
</protein>
<dbReference type="InterPro" id="IPR003595">
    <property type="entry name" value="Tyr_Pase_cat"/>
</dbReference>
<dbReference type="Gene3D" id="3.90.190.10">
    <property type="entry name" value="Protein tyrosine phosphatase superfamily"/>
    <property type="match status" value="1"/>
</dbReference>
<gene>
    <name evidence="7" type="primary">LOC116308424</name>
</gene>
<feature type="region of interest" description="Disordered" evidence="3">
    <location>
        <begin position="195"/>
        <end position="218"/>
    </location>
</feature>
<feature type="domain" description="Tyrosine-protein phosphatase" evidence="4">
    <location>
        <begin position="38"/>
        <end position="191"/>
    </location>
</feature>
<evidence type="ECO:0000313" key="7">
    <source>
        <dbReference type="RefSeq" id="XP_031574699.1"/>
    </source>
</evidence>
<dbReference type="PROSITE" id="PS00383">
    <property type="entry name" value="TYR_PHOSPHATASE_1"/>
    <property type="match status" value="1"/>
</dbReference>
<dbReference type="InterPro" id="IPR016130">
    <property type="entry name" value="Tyr_Pase_AS"/>
</dbReference>
<dbReference type="GO" id="GO:0004651">
    <property type="term" value="F:polynucleotide 5'-phosphatase activity"/>
    <property type="evidence" value="ECO:0007669"/>
    <property type="project" value="TreeGrafter"/>
</dbReference>
<dbReference type="Proteomes" id="UP000515163">
    <property type="component" value="Unplaced"/>
</dbReference>